<gene>
    <name evidence="1" type="ORF">DW927_12140</name>
</gene>
<comment type="caution">
    <text evidence="1">The sequence shown here is derived from an EMBL/GenBank/DDBJ whole genome shotgun (WGS) entry which is preliminary data.</text>
</comment>
<dbReference type="AlphaFoldDB" id="A0A413SFX0"/>
<name>A0A413SFX0_9FIRM</name>
<dbReference type="RefSeq" id="WP_118591793.1">
    <property type="nucleotide sequence ID" value="NZ_QSFP01000013.1"/>
</dbReference>
<organism evidence="1 2">
    <name type="scientific">Roseburia intestinalis</name>
    <dbReference type="NCBI Taxonomy" id="166486"/>
    <lineage>
        <taxon>Bacteria</taxon>
        <taxon>Bacillati</taxon>
        <taxon>Bacillota</taxon>
        <taxon>Clostridia</taxon>
        <taxon>Lachnospirales</taxon>
        <taxon>Lachnospiraceae</taxon>
        <taxon>Roseburia</taxon>
    </lineage>
</organism>
<protein>
    <submittedName>
        <fullName evidence="1">Uncharacterized protein</fullName>
    </submittedName>
</protein>
<accession>A0A413SFX0</accession>
<reference evidence="1 2" key="1">
    <citation type="submission" date="2018-08" db="EMBL/GenBank/DDBJ databases">
        <title>A genome reference for cultivated species of the human gut microbiota.</title>
        <authorList>
            <person name="Zou Y."/>
            <person name="Xue W."/>
            <person name="Luo G."/>
        </authorList>
    </citation>
    <scope>NUCLEOTIDE SEQUENCE [LARGE SCALE GENOMIC DNA]</scope>
    <source>
        <strain evidence="1 2">AM43-11</strain>
    </source>
</reference>
<sequence>MGKYCLTVAGLFEEEVYRFNSSDPKKIIKKWFEQEKAHALCANIQAATREDALMLLTWAFENIEYVKKQYPGCHYRWNYICDGIEKEISEKCKSFQWEWDSVFPFCMG</sequence>
<dbReference type="Proteomes" id="UP000284465">
    <property type="component" value="Unassembled WGS sequence"/>
</dbReference>
<dbReference type="EMBL" id="QSFP01000013">
    <property type="protein sequence ID" value="RHA66281.1"/>
    <property type="molecule type" value="Genomic_DNA"/>
</dbReference>
<proteinExistence type="predicted"/>
<evidence type="ECO:0000313" key="1">
    <source>
        <dbReference type="EMBL" id="RHA66281.1"/>
    </source>
</evidence>
<evidence type="ECO:0000313" key="2">
    <source>
        <dbReference type="Proteomes" id="UP000284465"/>
    </source>
</evidence>